<protein>
    <submittedName>
        <fullName evidence="1">SAM-dependent methyltransferase</fullName>
        <ecNumber evidence="1">2.1.1.-</ecNumber>
    </submittedName>
</protein>
<evidence type="ECO:0000313" key="2">
    <source>
        <dbReference type="Proteomes" id="UP000671828"/>
    </source>
</evidence>
<reference evidence="1" key="1">
    <citation type="submission" date="2021-04" db="EMBL/GenBank/DDBJ databases">
        <title>Saccharothrix algeriensis WGS.</title>
        <authorList>
            <person name="Stuskova K."/>
            <person name="Hakalova E."/>
            <person name="Tebbal A.B."/>
            <person name="Eichmeier A."/>
        </authorList>
    </citation>
    <scope>NUCLEOTIDE SEQUENCE</scope>
    <source>
        <strain evidence="1">NRRL B-24137</strain>
    </source>
</reference>
<dbReference type="Pfam" id="PF04672">
    <property type="entry name" value="Methyltransf_19"/>
    <property type="match status" value="1"/>
</dbReference>
<proteinExistence type="predicted"/>
<dbReference type="SUPFAM" id="SSF53335">
    <property type="entry name" value="S-adenosyl-L-methionine-dependent methyltransferases"/>
    <property type="match status" value="1"/>
</dbReference>
<dbReference type="InterPro" id="IPR029063">
    <property type="entry name" value="SAM-dependent_MTases_sf"/>
</dbReference>
<keyword evidence="1" id="KW-0489">Methyltransferase</keyword>
<dbReference type="AlphaFoldDB" id="A0A8T8I6W0"/>
<name>A0A8T8I6W0_9PSEU</name>
<dbReference type="InterPro" id="IPR006764">
    <property type="entry name" value="SAM_dep_MeTrfase_SAV2177_type"/>
</dbReference>
<dbReference type="Proteomes" id="UP000671828">
    <property type="component" value="Chromosome"/>
</dbReference>
<organism evidence="1 2">
    <name type="scientific">Saccharothrix algeriensis</name>
    <dbReference type="NCBI Taxonomy" id="173560"/>
    <lineage>
        <taxon>Bacteria</taxon>
        <taxon>Bacillati</taxon>
        <taxon>Actinomycetota</taxon>
        <taxon>Actinomycetes</taxon>
        <taxon>Pseudonocardiales</taxon>
        <taxon>Pseudonocardiaceae</taxon>
        <taxon>Saccharothrix</taxon>
    </lineage>
</organism>
<dbReference type="EC" id="2.1.1.-" evidence="1"/>
<evidence type="ECO:0000313" key="1">
    <source>
        <dbReference type="EMBL" id="QTR06497.1"/>
    </source>
</evidence>
<feature type="non-terminal residue" evidence="1">
    <location>
        <position position="54"/>
    </location>
</feature>
<gene>
    <name evidence="1" type="ORF">J7S33_30725</name>
</gene>
<dbReference type="EMBL" id="CP072788">
    <property type="protein sequence ID" value="QTR06497.1"/>
    <property type="molecule type" value="Genomic_DNA"/>
</dbReference>
<feature type="non-terminal residue" evidence="1">
    <location>
        <position position="1"/>
    </location>
</feature>
<keyword evidence="1" id="KW-0808">Transferase</keyword>
<dbReference type="GO" id="GO:0008168">
    <property type="term" value="F:methyltransferase activity"/>
    <property type="evidence" value="ECO:0007669"/>
    <property type="project" value="UniProtKB-KW"/>
</dbReference>
<dbReference type="GO" id="GO:0032259">
    <property type="term" value="P:methylation"/>
    <property type="evidence" value="ECO:0007669"/>
    <property type="project" value="UniProtKB-KW"/>
</dbReference>
<sequence length="54" mass="5836">ARAGCPAWGLLAGLNRAFLHRAVRHLLAAGIRQFLDLGSWLPSLAPAHHVTQAR</sequence>
<accession>A0A8T8I6W0</accession>
<dbReference type="Gene3D" id="3.40.50.150">
    <property type="entry name" value="Vaccinia Virus protein VP39"/>
    <property type="match status" value="1"/>
</dbReference>